<keyword evidence="2" id="KW-0498">Mitosis</keyword>
<dbReference type="PANTHER" id="PTHR18937:SF12">
    <property type="entry name" value="STRUCTURAL MAINTENANCE OF CHROMOSOMES PROTEIN"/>
    <property type="match status" value="1"/>
</dbReference>
<keyword evidence="7" id="KW-1185">Reference proteome</keyword>
<evidence type="ECO:0000256" key="1">
    <source>
        <dbReference type="ARBA" id="ARBA00022618"/>
    </source>
</evidence>
<name>A0A430Q103_SCHBO</name>
<evidence type="ECO:0000256" key="4">
    <source>
        <dbReference type="ARBA" id="ARBA00023306"/>
    </source>
</evidence>
<comment type="caution">
    <text evidence="6">The sequence shown here is derived from an EMBL/GenBank/DDBJ whole genome shotgun (WGS) entry which is preliminary data.</text>
</comment>
<keyword evidence="3" id="KW-0539">Nucleus</keyword>
<dbReference type="GO" id="GO:0005634">
    <property type="term" value="C:nucleus"/>
    <property type="evidence" value="ECO:0007669"/>
    <property type="project" value="TreeGrafter"/>
</dbReference>
<feature type="coiled-coil region" evidence="5">
    <location>
        <begin position="16"/>
        <end position="99"/>
    </location>
</feature>
<evidence type="ECO:0000313" key="7">
    <source>
        <dbReference type="Proteomes" id="UP000290809"/>
    </source>
</evidence>
<feature type="coiled-coil region" evidence="5">
    <location>
        <begin position="163"/>
        <end position="232"/>
    </location>
</feature>
<dbReference type="AlphaFoldDB" id="A0A430Q103"/>
<dbReference type="Proteomes" id="UP000290809">
    <property type="component" value="Unassembled WGS sequence"/>
</dbReference>
<dbReference type="STRING" id="6184.A0A430Q103"/>
<feature type="non-terminal residue" evidence="6">
    <location>
        <position position="1"/>
    </location>
</feature>
<dbReference type="PANTHER" id="PTHR18937">
    <property type="entry name" value="STRUCTURAL MAINTENANCE OF CHROMOSOMES SMC FAMILY MEMBER"/>
    <property type="match status" value="1"/>
</dbReference>
<keyword evidence="1" id="KW-0132">Cell division</keyword>
<organism evidence="6 7">
    <name type="scientific">Schistosoma bovis</name>
    <name type="common">Blood fluke</name>
    <dbReference type="NCBI Taxonomy" id="6184"/>
    <lineage>
        <taxon>Eukaryota</taxon>
        <taxon>Metazoa</taxon>
        <taxon>Spiralia</taxon>
        <taxon>Lophotrochozoa</taxon>
        <taxon>Platyhelminthes</taxon>
        <taxon>Trematoda</taxon>
        <taxon>Digenea</taxon>
        <taxon>Strigeidida</taxon>
        <taxon>Schistosomatoidea</taxon>
        <taxon>Schistosomatidae</taxon>
        <taxon>Schistosoma</taxon>
    </lineage>
</organism>
<gene>
    <name evidence="6" type="ORF">DC041_0007478</name>
</gene>
<evidence type="ECO:0000256" key="5">
    <source>
        <dbReference type="SAM" id="Coils"/>
    </source>
</evidence>
<reference evidence="6 7" key="1">
    <citation type="journal article" date="2019" name="PLoS Pathog.">
        <title>Genome sequence of the bovine parasite Schistosoma bovis Tanzania.</title>
        <authorList>
            <person name="Oey H."/>
            <person name="Zakrzewski M."/>
            <person name="Gobert G."/>
            <person name="Gravermann K."/>
            <person name="Stoye J."/>
            <person name="Jones M."/>
            <person name="Mcmanus D."/>
            <person name="Krause L."/>
        </authorList>
    </citation>
    <scope>NUCLEOTIDE SEQUENCE [LARGE SCALE GENOMIC DNA]</scope>
    <source>
        <strain evidence="6 7">TAN1997</strain>
    </source>
</reference>
<evidence type="ECO:0000256" key="3">
    <source>
        <dbReference type="ARBA" id="ARBA00023242"/>
    </source>
</evidence>
<dbReference type="GO" id="GO:0008278">
    <property type="term" value="C:cohesin complex"/>
    <property type="evidence" value="ECO:0007669"/>
    <property type="project" value="TreeGrafter"/>
</dbReference>
<keyword evidence="4" id="KW-0131">Cell cycle</keyword>
<evidence type="ECO:0000313" key="6">
    <source>
        <dbReference type="EMBL" id="RTG81390.1"/>
    </source>
</evidence>
<dbReference type="GO" id="GO:0051301">
    <property type="term" value="P:cell division"/>
    <property type="evidence" value="ECO:0007669"/>
    <property type="project" value="UniProtKB-KW"/>
</dbReference>
<accession>A0A430Q103</accession>
<protein>
    <submittedName>
        <fullName evidence="6">Structural maintenance of chromosome 1</fullName>
    </submittedName>
</protein>
<dbReference type="SUPFAM" id="SSF57997">
    <property type="entry name" value="Tropomyosin"/>
    <property type="match status" value="1"/>
</dbReference>
<evidence type="ECO:0000256" key="2">
    <source>
        <dbReference type="ARBA" id="ARBA00022776"/>
    </source>
</evidence>
<dbReference type="GO" id="GO:0007062">
    <property type="term" value="P:sister chromatid cohesion"/>
    <property type="evidence" value="ECO:0007669"/>
    <property type="project" value="TreeGrafter"/>
</dbReference>
<sequence length="266" mass="31205">NVKRWEETVSVERTEMDKCKKQEKKIKEEMEQEEKKKTEVESRVGELKYRAEMLDGELGEIRRRLVNKQRDIQKLQKDLNQAEAKLESRRAERHSLLQAAKMEDLDLPLKQGCDPIPELNSQLTDSENMDPSTEEMVHIYELEARLPIDFKHLDKPLRQMTDEKEVNRKAEEMQNQVDSMLNSLARIQAPNLRAGDKLGSVEERLRSTEAEFEDTRRRAKRAKARFERVRRLRYNAFMNCFNSIADNIDPIYKSLSRNPGAQVGFA</sequence>
<dbReference type="EMBL" id="QMKO01003403">
    <property type="protein sequence ID" value="RTG81390.1"/>
    <property type="molecule type" value="Genomic_DNA"/>
</dbReference>
<keyword evidence="5" id="KW-0175">Coiled coil</keyword>
<dbReference type="GO" id="GO:0003677">
    <property type="term" value="F:DNA binding"/>
    <property type="evidence" value="ECO:0007669"/>
    <property type="project" value="TreeGrafter"/>
</dbReference>
<proteinExistence type="predicted"/>